<evidence type="ECO:0000256" key="1">
    <source>
        <dbReference type="SAM" id="MobiDB-lite"/>
    </source>
</evidence>
<evidence type="ECO:0000313" key="3">
    <source>
        <dbReference type="EMBL" id="KAK3376799.1"/>
    </source>
</evidence>
<sequence length="548" mass="62669">MTKSSSPPGSASMAFVTARETSSFDTDGIDGHGAVFALDEDEDEDESSPSPEADNQLTPLGRRQSSRFSSVDPSASSSPPTHSTPSDQSPARDDGRDSLSSQVVPSVPRRAEDWEPWKSVLHELYITQNRILRDIIMFMETNYNLKATPKMYKNQFARWGFFKYAVKTRPRARAHRASLAGKAHGGRLTVRHHKAIDEVITPMLHGNDRSRVMQAGLAAVRHFLHGFIDLDAAHLKSEEVARFDDPIYRYFKVAMDMFDLRENVEGGRVLRLAFLQIERKIAAPSMKSFADLCLLVPHLLLESGRNDILTAYLRYLTRLAKLKFGSHPLTDIAASFSDLLDQPEDIMHYILVLSQINSDTICGLQDMLERNQVWARNLYLACLQTKGAGTATRNLHKHPMIRLESQSVYWAQNLIMQDPESEALTEQWLHKNFEDDFAPRCEAYLEHVKEKVAAGEIPVMFSKMMECLYIGCLNDYYETMQDWPKVFEWGRKGLTLATNEQYVLWSIHLEELMRKHGSADEAEELERLRREHIWLERVRIQVDRLSLV</sequence>
<accession>A0AAE0NBR5</accession>
<dbReference type="InterPro" id="IPR025676">
    <property type="entry name" value="Clr5_dom"/>
</dbReference>
<dbReference type="AlphaFoldDB" id="A0AAE0NBR5"/>
<dbReference type="Proteomes" id="UP001287356">
    <property type="component" value="Unassembled WGS sequence"/>
</dbReference>
<keyword evidence="4" id="KW-1185">Reference proteome</keyword>
<dbReference type="EMBL" id="JAULSN010000003">
    <property type="protein sequence ID" value="KAK3376799.1"/>
    <property type="molecule type" value="Genomic_DNA"/>
</dbReference>
<feature type="compositionally biased region" description="Acidic residues" evidence="1">
    <location>
        <begin position="38"/>
        <end position="47"/>
    </location>
</feature>
<proteinExistence type="predicted"/>
<dbReference type="PANTHER" id="PTHR38788:SF3">
    <property type="entry name" value="CLR5 DOMAIN-CONTAINING PROTEIN"/>
    <property type="match status" value="1"/>
</dbReference>
<reference evidence="3" key="1">
    <citation type="journal article" date="2023" name="Mol. Phylogenet. Evol.">
        <title>Genome-scale phylogeny and comparative genomics of the fungal order Sordariales.</title>
        <authorList>
            <person name="Hensen N."/>
            <person name="Bonometti L."/>
            <person name="Westerberg I."/>
            <person name="Brannstrom I.O."/>
            <person name="Guillou S."/>
            <person name="Cros-Aarteil S."/>
            <person name="Calhoun S."/>
            <person name="Haridas S."/>
            <person name="Kuo A."/>
            <person name="Mondo S."/>
            <person name="Pangilinan J."/>
            <person name="Riley R."/>
            <person name="LaButti K."/>
            <person name="Andreopoulos B."/>
            <person name="Lipzen A."/>
            <person name="Chen C."/>
            <person name="Yan M."/>
            <person name="Daum C."/>
            <person name="Ng V."/>
            <person name="Clum A."/>
            <person name="Steindorff A."/>
            <person name="Ohm R.A."/>
            <person name="Martin F."/>
            <person name="Silar P."/>
            <person name="Natvig D.O."/>
            <person name="Lalanne C."/>
            <person name="Gautier V."/>
            <person name="Ament-Velasquez S.L."/>
            <person name="Kruys A."/>
            <person name="Hutchinson M.I."/>
            <person name="Powell A.J."/>
            <person name="Barry K."/>
            <person name="Miller A.N."/>
            <person name="Grigoriev I.V."/>
            <person name="Debuchy R."/>
            <person name="Gladieux P."/>
            <person name="Hiltunen Thoren M."/>
            <person name="Johannesson H."/>
        </authorList>
    </citation>
    <scope>NUCLEOTIDE SEQUENCE</scope>
    <source>
        <strain evidence="3">CBS 958.72</strain>
    </source>
</reference>
<protein>
    <recommendedName>
        <fullName evidence="2">Clr5 domain-containing protein</fullName>
    </recommendedName>
</protein>
<dbReference type="Pfam" id="PF14420">
    <property type="entry name" value="Clr5"/>
    <property type="match status" value="1"/>
</dbReference>
<feature type="region of interest" description="Disordered" evidence="1">
    <location>
        <begin position="1"/>
        <end position="108"/>
    </location>
</feature>
<feature type="domain" description="Clr5" evidence="2">
    <location>
        <begin position="111"/>
        <end position="163"/>
    </location>
</feature>
<gene>
    <name evidence="3" type="ORF">B0T24DRAFT_229728</name>
</gene>
<feature type="compositionally biased region" description="Low complexity" evidence="1">
    <location>
        <begin position="66"/>
        <end position="89"/>
    </location>
</feature>
<name>A0AAE0NBR5_9PEZI</name>
<evidence type="ECO:0000259" key="2">
    <source>
        <dbReference type="Pfam" id="PF14420"/>
    </source>
</evidence>
<reference evidence="3" key="2">
    <citation type="submission" date="2023-06" db="EMBL/GenBank/DDBJ databases">
        <authorList>
            <consortium name="Lawrence Berkeley National Laboratory"/>
            <person name="Haridas S."/>
            <person name="Hensen N."/>
            <person name="Bonometti L."/>
            <person name="Westerberg I."/>
            <person name="Brannstrom I.O."/>
            <person name="Guillou S."/>
            <person name="Cros-Aarteil S."/>
            <person name="Calhoun S."/>
            <person name="Kuo A."/>
            <person name="Mondo S."/>
            <person name="Pangilinan J."/>
            <person name="Riley R."/>
            <person name="Labutti K."/>
            <person name="Andreopoulos B."/>
            <person name="Lipzen A."/>
            <person name="Chen C."/>
            <person name="Yanf M."/>
            <person name="Daum C."/>
            <person name="Ng V."/>
            <person name="Clum A."/>
            <person name="Steindorff A."/>
            <person name="Ohm R."/>
            <person name="Martin F."/>
            <person name="Silar P."/>
            <person name="Natvig D."/>
            <person name="Lalanne C."/>
            <person name="Gautier V."/>
            <person name="Ament-Velasquez S.L."/>
            <person name="Kruys A."/>
            <person name="Hutchinson M.I."/>
            <person name="Powell A.J."/>
            <person name="Barry K."/>
            <person name="Miller A.N."/>
            <person name="Grigoriev I.V."/>
            <person name="Debuchy R."/>
            <person name="Gladieux P."/>
            <person name="Thoren M.H."/>
            <person name="Johannesson H."/>
        </authorList>
    </citation>
    <scope>NUCLEOTIDE SEQUENCE</scope>
    <source>
        <strain evidence="3">CBS 958.72</strain>
    </source>
</reference>
<organism evidence="3 4">
    <name type="scientific">Lasiosphaeria ovina</name>
    <dbReference type="NCBI Taxonomy" id="92902"/>
    <lineage>
        <taxon>Eukaryota</taxon>
        <taxon>Fungi</taxon>
        <taxon>Dikarya</taxon>
        <taxon>Ascomycota</taxon>
        <taxon>Pezizomycotina</taxon>
        <taxon>Sordariomycetes</taxon>
        <taxon>Sordariomycetidae</taxon>
        <taxon>Sordariales</taxon>
        <taxon>Lasiosphaeriaceae</taxon>
        <taxon>Lasiosphaeria</taxon>
    </lineage>
</organism>
<comment type="caution">
    <text evidence="3">The sequence shown here is derived from an EMBL/GenBank/DDBJ whole genome shotgun (WGS) entry which is preliminary data.</text>
</comment>
<evidence type="ECO:0000313" key="4">
    <source>
        <dbReference type="Proteomes" id="UP001287356"/>
    </source>
</evidence>
<dbReference type="PANTHER" id="PTHR38788">
    <property type="entry name" value="CLR5 DOMAIN-CONTAINING PROTEIN"/>
    <property type="match status" value="1"/>
</dbReference>